<dbReference type="CDD" id="cd07377">
    <property type="entry name" value="WHTH_GntR"/>
    <property type="match status" value="1"/>
</dbReference>
<accession>A0A558ESC4</accession>
<dbReference type="InterPro" id="IPR008920">
    <property type="entry name" value="TF_FadR/GntR_C"/>
</dbReference>
<proteinExistence type="predicted"/>
<dbReference type="PROSITE" id="PS50949">
    <property type="entry name" value="HTH_GNTR"/>
    <property type="match status" value="1"/>
</dbReference>
<evidence type="ECO:0000256" key="2">
    <source>
        <dbReference type="ARBA" id="ARBA00023125"/>
    </source>
</evidence>
<keyword evidence="3" id="KW-0804">Transcription</keyword>
<dbReference type="PANTHER" id="PTHR43537:SF50">
    <property type="entry name" value="TRANSCRIPTIONAL REGULATORY PROTEIN"/>
    <property type="match status" value="1"/>
</dbReference>
<sequence>MNASRIAPMALYQEVAERLRERIFAHELKPGTWIDEQALTAHYGISRTPLREALKVLASEGLVTLKPRRGCYVTEISERDLDEIFTVMGLLEGQCARDATTRASAADLKQLEKIHADLERAAATGDINGYFEANQAFHQQVQCIADNHWLQHVIEDLRKVIKLSRHHSLFSDGRLEQSLAEHRQILKAMLARTADAADLAMREHIASGRKALARIAAARTEAA</sequence>
<keyword evidence="6" id="KW-1185">Reference proteome</keyword>
<dbReference type="RefSeq" id="WP_144308083.1">
    <property type="nucleotide sequence ID" value="NZ_VMNK01000003.1"/>
</dbReference>
<dbReference type="SUPFAM" id="SSF48008">
    <property type="entry name" value="GntR ligand-binding domain-like"/>
    <property type="match status" value="1"/>
</dbReference>
<dbReference type="InterPro" id="IPR036390">
    <property type="entry name" value="WH_DNA-bd_sf"/>
</dbReference>
<organism evidence="5 6">
    <name type="scientific">Denitromonas halophila</name>
    <dbReference type="NCBI Taxonomy" id="1629404"/>
    <lineage>
        <taxon>Bacteria</taxon>
        <taxon>Pseudomonadati</taxon>
        <taxon>Pseudomonadota</taxon>
        <taxon>Betaproteobacteria</taxon>
        <taxon>Rhodocyclales</taxon>
        <taxon>Zoogloeaceae</taxon>
        <taxon>Denitromonas</taxon>
    </lineage>
</organism>
<dbReference type="InterPro" id="IPR036388">
    <property type="entry name" value="WH-like_DNA-bd_sf"/>
</dbReference>
<dbReference type="Proteomes" id="UP000319502">
    <property type="component" value="Unassembled WGS sequence"/>
</dbReference>
<dbReference type="SMART" id="SM00345">
    <property type="entry name" value="HTH_GNTR"/>
    <property type="match status" value="1"/>
</dbReference>
<dbReference type="PANTHER" id="PTHR43537">
    <property type="entry name" value="TRANSCRIPTIONAL REGULATOR, GNTR FAMILY"/>
    <property type="match status" value="1"/>
</dbReference>
<comment type="caution">
    <text evidence="5">The sequence shown here is derived from an EMBL/GenBank/DDBJ whole genome shotgun (WGS) entry which is preliminary data.</text>
</comment>
<dbReference type="GO" id="GO:0003700">
    <property type="term" value="F:DNA-binding transcription factor activity"/>
    <property type="evidence" value="ECO:0007669"/>
    <property type="project" value="InterPro"/>
</dbReference>
<dbReference type="OrthoDB" id="8066003at2"/>
<evidence type="ECO:0000313" key="5">
    <source>
        <dbReference type="EMBL" id="TVO58543.1"/>
    </source>
</evidence>
<evidence type="ECO:0000256" key="3">
    <source>
        <dbReference type="ARBA" id="ARBA00023163"/>
    </source>
</evidence>
<dbReference type="AlphaFoldDB" id="A0A558ESC4"/>
<reference evidence="5 6" key="1">
    <citation type="submission" date="2019-07" db="EMBL/GenBank/DDBJ databases">
        <title>The pathways for chlorine oxyanion respiration interact through the shared metabolite chlorate.</title>
        <authorList>
            <person name="Barnum T.P."/>
            <person name="Cheng Y."/>
            <person name="Hill K.A."/>
            <person name="Lucas L.N."/>
            <person name="Carlson H.K."/>
            <person name="Coates J.D."/>
        </authorList>
    </citation>
    <scope>NUCLEOTIDE SEQUENCE [LARGE SCALE GENOMIC DNA]</scope>
    <source>
        <strain evidence="5 6">SFB-3</strain>
    </source>
</reference>
<dbReference type="SMART" id="SM00895">
    <property type="entry name" value="FCD"/>
    <property type="match status" value="1"/>
</dbReference>
<dbReference type="GO" id="GO:0003677">
    <property type="term" value="F:DNA binding"/>
    <property type="evidence" value="ECO:0007669"/>
    <property type="project" value="UniProtKB-KW"/>
</dbReference>
<evidence type="ECO:0000259" key="4">
    <source>
        <dbReference type="PROSITE" id="PS50949"/>
    </source>
</evidence>
<keyword evidence="2" id="KW-0238">DNA-binding</keyword>
<name>A0A558ESC4_9RHOO</name>
<keyword evidence="1" id="KW-0805">Transcription regulation</keyword>
<protein>
    <submittedName>
        <fullName evidence="5">GntR family transcriptional regulator</fullName>
    </submittedName>
</protein>
<dbReference type="Pfam" id="PF07729">
    <property type="entry name" value="FCD"/>
    <property type="match status" value="1"/>
</dbReference>
<gene>
    <name evidence="5" type="ORF">FHP91_02415</name>
</gene>
<dbReference type="Pfam" id="PF00392">
    <property type="entry name" value="GntR"/>
    <property type="match status" value="1"/>
</dbReference>
<evidence type="ECO:0000256" key="1">
    <source>
        <dbReference type="ARBA" id="ARBA00023015"/>
    </source>
</evidence>
<dbReference type="PRINTS" id="PR00035">
    <property type="entry name" value="HTHGNTR"/>
</dbReference>
<dbReference type="SUPFAM" id="SSF46785">
    <property type="entry name" value="Winged helix' DNA-binding domain"/>
    <property type="match status" value="1"/>
</dbReference>
<dbReference type="InterPro" id="IPR011711">
    <property type="entry name" value="GntR_C"/>
</dbReference>
<feature type="domain" description="HTH gntR-type" evidence="4">
    <location>
        <begin position="9"/>
        <end position="76"/>
    </location>
</feature>
<dbReference type="Gene3D" id="1.20.120.530">
    <property type="entry name" value="GntR ligand-binding domain-like"/>
    <property type="match status" value="1"/>
</dbReference>
<evidence type="ECO:0000313" key="6">
    <source>
        <dbReference type="Proteomes" id="UP000319502"/>
    </source>
</evidence>
<dbReference type="InterPro" id="IPR000524">
    <property type="entry name" value="Tscrpt_reg_HTH_GntR"/>
</dbReference>
<dbReference type="Gene3D" id="1.10.10.10">
    <property type="entry name" value="Winged helix-like DNA-binding domain superfamily/Winged helix DNA-binding domain"/>
    <property type="match status" value="1"/>
</dbReference>
<dbReference type="EMBL" id="VMNK01000003">
    <property type="protein sequence ID" value="TVO58543.1"/>
    <property type="molecule type" value="Genomic_DNA"/>
</dbReference>